<evidence type="ECO:0000256" key="1">
    <source>
        <dbReference type="SAM" id="Phobius"/>
    </source>
</evidence>
<name>A0ABT2TH54_9FIRM</name>
<keyword evidence="3" id="KW-1185">Reference proteome</keyword>
<evidence type="ECO:0000313" key="2">
    <source>
        <dbReference type="EMBL" id="MCU6761528.1"/>
    </source>
</evidence>
<feature type="transmembrane region" description="Helical" evidence="1">
    <location>
        <begin position="326"/>
        <end position="345"/>
    </location>
</feature>
<comment type="caution">
    <text evidence="2">The sequence shown here is derived from an EMBL/GenBank/DDBJ whole genome shotgun (WGS) entry which is preliminary data.</text>
</comment>
<proteinExistence type="predicted"/>
<sequence>MSNKRVLLHDFTYVLSKYYWLFIVTIALFLLLIPFSTAGLPGDSIFNIEVTHEQMKFRFIHDQALIPVLGGAVLMGMLTGCTLFRFLQDKKETTIFLSLGMTRPQLFFNRCLYGILVLFLGIGVPMFCSILLNLKALGTYEGLIRDGVYAALGIFVTAVISFGISICVSCAAGTLAESILYWAGIAGAPTAVCYSINALFRTLYWGNAWGASSYGDASYIREDLVSRFSFLNPLQFFYKELKTHAKFYRPMEQAVPDAVEGKLLVCWGTAAVLLLVLALYLIKHRKAESAGIAGTNRWLSEWLVGLTGFLIFAQIFSFLYSFSQGLAILFSFASLFVVQLFWRKVLFSYGMSFRKYVFSISLQEGIVFVLTLWCATGLFGQTERFLEKEPVKEASISYVGNPSLLAWPANGSSTGRGYYLTSEMVFDSSEETELVKNIQRTFVRQGSQELAYNEDNFEETVVPYDIVFQYTDGKGKEYVWYYDRASMAQLESILSLEDSESQKKQQSDLLMGAFRESEEMIWADSAYENGVLYVSDPLFTSTYQVELTEEEREELLTAAAKDRKEKDLQQQYFSKDETKAVLMFSQNGEYDCEHYAYNLDNAFLYLTDADQYTMQWLKEHELLELVEDTSAEIESITLQRFDPYMGMNGMTYPMGMYFMSYVSESLDEFIIQKDFGTKYTLTEPEEIQGILPGLRNGYYMSKGGFLAAVKCKGSDRYTYLFLPQQYVPDYVKG</sequence>
<keyword evidence="1" id="KW-0812">Transmembrane</keyword>
<feature type="transmembrane region" description="Helical" evidence="1">
    <location>
        <begin position="357"/>
        <end position="379"/>
    </location>
</feature>
<feature type="transmembrane region" description="Helical" evidence="1">
    <location>
        <begin position="179"/>
        <end position="200"/>
    </location>
</feature>
<dbReference type="Proteomes" id="UP001652442">
    <property type="component" value="Unassembled WGS sequence"/>
</dbReference>
<gene>
    <name evidence="2" type="ORF">OCV88_04125</name>
</gene>
<reference evidence="2 3" key="1">
    <citation type="journal article" date="2021" name="ISME Commun">
        <title>Automated analysis of genomic sequences facilitates high-throughput and comprehensive description of bacteria.</title>
        <authorList>
            <person name="Hitch T.C.A."/>
        </authorList>
    </citation>
    <scope>NUCLEOTIDE SEQUENCE [LARGE SCALE GENOMIC DNA]</scope>
    <source>
        <strain evidence="2 3">Sanger_109</strain>
    </source>
</reference>
<protein>
    <recommendedName>
        <fullName evidence="4">ABC transporter permease</fullName>
    </recommendedName>
</protein>
<feature type="transmembrane region" description="Helical" evidence="1">
    <location>
        <begin position="107"/>
        <end position="132"/>
    </location>
</feature>
<evidence type="ECO:0008006" key="4">
    <source>
        <dbReference type="Google" id="ProtNLM"/>
    </source>
</evidence>
<dbReference type="RefSeq" id="WP_158424324.1">
    <property type="nucleotide sequence ID" value="NZ_JAOQJQ010000001.1"/>
</dbReference>
<evidence type="ECO:0000313" key="3">
    <source>
        <dbReference type="Proteomes" id="UP001652442"/>
    </source>
</evidence>
<organism evidence="2 3">
    <name type="scientific">Brotonthovivens ammoniilytica</name>
    <dbReference type="NCBI Taxonomy" id="2981725"/>
    <lineage>
        <taxon>Bacteria</taxon>
        <taxon>Bacillati</taxon>
        <taxon>Bacillota</taxon>
        <taxon>Clostridia</taxon>
        <taxon>Lachnospirales</taxon>
        <taxon>Lachnospiraceae</taxon>
        <taxon>Brotonthovivens</taxon>
    </lineage>
</organism>
<feature type="transmembrane region" description="Helical" evidence="1">
    <location>
        <begin position="64"/>
        <end position="87"/>
    </location>
</feature>
<feature type="transmembrane region" description="Helical" evidence="1">
    <location>
        <begin position="20"/>
        <end position="40"/>
    </location>
</feature>
<accession>A0ABT2TH54</accession>
<keyword evidence="1" id="KW-0472">Membrane</keyword>
<feature type="transmembrane region" description="Helical" evidence="1">
    <location>
        <begin position="147"/>
        <end position="172"/>
    </location>
</feature>
<keyword evidence="1" id="KW-1133">Transmembrane helix</keyword>
<dbReference type="EMBL" id="JAOQJQ010000001">
    <property type="protein sequence ID" value="MCU6761528.1"/>
    <property type="molecule type" value="Genomic_DNA"/>
</dbReference>
<feature type="transmembrane region" description="Helical" evidence="1">
    <location>
        <begin position="261"/>
        <end position="282"/>
    </location>
</feature>
<feature type="transmembrane region" description="Helical" evidence="1">
    <location>
        <begin position="302"/>
        <end position="320"/>
    </location>
</feature>